<accession>A0A1M5N5G3</accession>
<evidence type="ECO:0000313" key="2">
    <source>
        <dbReference type="Proteomes" id="UP000184020"/>
    </source>
</evidence>
<dbReference type="AlphaFoldDB" id="A0A1M5N5G3"/>
<dbReference type="Gene3D" id="3.90.930.1">
    <property type="match status" value="1"/>
</dbReference>
<proteinExistence type="predicted"/>
<evidence type="ECO:0008006" key="3">
    <source>
        <dbReference type="Google" id="ProtNLM"/>
    </source>
</evidence>
<reference evidence="2" key="1">
    <citation type="submission" date="2016-11" db="EMBL/GenBank/DDBJ databases">
        <authorList>
            <person name="Varghese N."/>
            <person name="Submissions S."/>
        </authorList>
    </citation>
    <scope>NUCLEOTIDE SEQUENCE [LARGE SCALE GENOMIC DNA]</scope>
    <source>
        <strain evidence="2">DSM 17659</strain>
    </source>
</reference>
<dbReference type="OrthoDB" id="1223552at2"/>
<keyword evidence="2" id="KW-1185">Reference proteome</keyword>
<protein>
    <recommendedName>
        <fullName evidence="3">MORN repeat variant</fullName>
    </recommendedName>
</protein>
<gene>
    <name evidence="1" type="ORF">SAMN05444372_110160</name>
</gene>
<dbReference type="STRING" id="229205.SAMN05444372_110160"/>
<name>A0A1M5N5G3_9FLAO</name>
<evidence type="ECO:0000313" key="1">
    <source>
        <dbReference type="EMBL" id="SHG84788.1"/>
    </source>
</evidence>
<dbReference type="Proteomes" id="UP000184020">
    <property type="component" value="Unassembled WGS sequence"/>
</dbReference>
<dbReference type="RefSeq" id="WP_073020661.1">
    <property type="nucleotide sequence ID" value="NZ_FQWF01000010.1"/>
</dbReference>
<dbReference type="EMBL" id="FQWF01000010">
    <property type="protein sequence ID" value="SHG84788.1"/>
    <property type="molecule type" value="Genomic_DNA"/>
</dbReference>
<sequence>MIQFLLLFTLLSQSADKFYNKTYHLNGNIASEGWIQDNKKIDYWFYYFENGNRKYQGSYKDNKKKDWWIVYNTDGSILKKCEYKNDILNGLSILYNHDKIICAEKYENGIKKKIYYSIEEYKKDQK</sequence>
<dbReference type="SUPFAM" id="SSF82185">
    <property type="entry name" value="Histone H3 K4-specific methyltransferase SET7/9 N-terminal domain"/>
    <property type="match status" value="1"/>
</dbReference>
<organism evidence="1 2">
    <name type="scientific">Flavobacterium micromati</name>
    <dbReference type="NCBI Taxonomy" id="229205"/>
    <lineage>
        <taxon>Bacteria</taxon>
        <taxon>Pseudomonadati</taxon>
        <taxon>Bacteroidota</taxon>
        <taxon>Flavobacteriia</taxon>
        <taxon>Flavobacteriales</taxon>
        <taxon>Flavobacteriaceae</taxon>
        <taxon>Flavobacterium</taxon>
    </lineage>
</organism>